<dbReference type="RefSeq" id="WP_188700013.1">
    <property type="nucleotide sequence ID" value="NZ_BMMQ01000002.1"/>
</dbReference>
<proteinExistence type="predicted"/>
<feature type="transmembrane region" description="Helical" evidence="1">
    <location>
        <begin position="62"/>
        <end position="79"/>
    </location>
</feature>
<comment type="caution">
    <text evidence="2">The sequence shown here is derived from an EMBL/GenBank/DDBJ whole genome shotgun (WGS) entry which is preliminary data.</text>
</comment>
<dbReference type="Proteomes" id="UP000638043">
    <property type="component" value="Unassembled WGS sequence"/>
</dbReference>
<dbReference type="InterPro" id="IPR046548">
    <property type="entry name" value="DUF6804"/>
</dbReference>
<evidence type="ECO:0008006" key="4">
    <source>
        <dbReference type="Google" id="ProtNLM"/>
    </source>
</evidence>
<keyword evidence="1" id="KW-1133">Transmembrane helix</keyword>
<feature type="transmembrane region" description="Helical" evidence="1">
    <location>
        <begin position="15"/>
        <end position="33"/>
    </location>
</feature>
<reference evidence="3" key="1">
    <citation type="journal article" date="2019" name="Int. J. Syst. Evol. Microbiol.">
        <title>The Global Catalogue of Microorganisms (GCM) 10K type strain sequencing project: providing services to taxonomists for standard genome sequencing and annotation.</title>
        <authorList>
            <consortium name="The Broad Institute Genomics Platform"/>
            <consortium name="The Broad Institute Genome Sequencing Center for Infectious Disease"/>
            <person name="Wu L."/>
            <person name="Ma J."/>
        </authorList>
    </citation>
    <scope>NUCLEOTIDE SEQUENCE [LARGE SCALE GENOMIC DNA]</scope>
    <source>
        <strain evidence="3">CGMCC 4.7181</strain>
    </source>
</reference>
<gene>
    <name evidence="2" type="ORF">GCM10010910_06960</name>
</gene>
<feature type="transmembrane region" description="Helical" evidence="1">
    <location>
        <begin position="85"/>
        <end position="106"/>
    </location>
</feature>
<dbReference type="EMBL" id="BMMQ01000002">
    <property type="protein sequence ID" value="GGO60759.1"/>
    <property type="molecule type" value="Genomic_DNA"/>
</dbReference>
<dbReference type="Pfam" id="PF20619">
    <property type="entry name" value="DUF6804"/>
    <property type="match status" value="1"/>
</dbReference>
<protein>
    <recommendedName>
        <fullName evidence="4">Apolipoprotein N-acyltransferase</fullName>
    </recommendedName>
</protein>
<keyword evidence="1" id="KW-0812">Transmembrane</keyword>
<evidence type="ECO:0000313" key="2">
    <source>
        <dbReference type="EMBL" id="GGO60759.1"/>
    </source>
</evidence>
<feature type="transmembrane region" description="Helical" evidence="1">
    <location>
        <begin position="39"/>
        <end position="57"/>
    </location>
</feature>
<keyword evidence="1" id="KW-0472">Membrane</keyword>
<evidence type="ECO:0000313" key="3">
    <source>
        <dbReference type="Proteomes" id="UP000638043"/>
    </source>
</evidence>
<sequence>MASREPQTPAFQRNAFLPGILAAAVLFLAPVILKTDWSAIVLYVVAIGALIVGWFGVQARQWWWGIVFLAIAVLWNPVYPFDFDGTVWTVAQFVAALVFLAAGVLIKSPSV</sequence>
<evidence type="ECO:0000256" key="1">
    <source>
        <dbReference type="SAM" id="Phobius"/>
    </source>
</evidence>
<name>A0ABQ2MZG9_9MICO</name>
<keyword evidence="3" id="KW-1185">Reference proteome</keyword>
<organism evidence="2 3">
    <name type="scientific">Microbacterium nanhaiense</name>
    <dbReference type="NCBI Taxonomy" id="1301026"/>
    <lineage>
        <taxon>Bacteria</taxon>
        <taxon>Bacillati</taxon>
        <taxon>Actinomycetota</taxon>
        <taxon>Actinomycetes</taxon>
        <taxon>Micrococcales</taxon>
        <taxon>Microbacteriaceae</taxon>
        <taxon>Microbacterium</taxon>
    </lineage>
</organism>
<accession>A0ABQ2MZG9</accession>